<keyword evidence="1" id="KW-1133">Transmembrane helix</keyword>
<reference evidence="2 3" key="1">
    <citation type="submission" date="2020-02" db="EMBL/GenBank/DDBJ databases">
        <authorList>
            <person name="Bojorquez D.A."/>
            <person name="Alcantara J.K.D.L."/>
            <person name="Arambulo J.M.L."/>
            <person name="Budzinski C.A."/>
            <person name="Campbell G.A."/>
            <person name="Dosanjh M.K."/>
            <person name="Gallardo M.A."/>
            <person name="Huang C."/>
            <person name="Nguyen N."/>
            <person name="Yee O.M."/>
            <person name="Ngo R.T."/>
            <person name="Kapinos A."/>
            <person name="Freise A.C."/>
            <person name="Reddi K."/>
            <person name="Moberg-Parker J."/>
            <person name="Garlena R.A."/>
            <person name="Russell D.A."/>
            <person name="Pope W.H."/>
            <person name="Jacobs-Sera D."/>
            <person name="Hatfull G.F."/>
        </authorList>
    </citation>
    <scope>NUCLEOTIDE SEQUENCE [LARGE SCALE GENOMIC DNA]</scope>
</reference>
<feature type="transmembrane region" description="Helical" evidence="1">
    <location>
        <begin position="12"/>
        <end position="34"/>
    </location>
</feature>
<organism evidence="2 3">
    <name type="scientific">Arthrobacter phage Abba</name>
    <dbReference type="NCBI Taxonomy" id="2713256"/>
    <lineage>
        <taxon>Viruses</taxon>
        <taxon>Duplodnaviria</taxon>
        <taxon>Heunggongvirae</taxon>
        <taxon>Uroviricota</taxon>
        <taxon>Caudoviricetes</taxon>
        <taxon>Berryhillviridae</taxon>
        <taxon>Ayohtrevirus</taxon>
        <taxon>Ayohtrevirus abba</taxon>
    </lineage>
</organism>
<dbReference type="Proteomes" id="UP000500909">
    <property type="component" value="Segment"/>
</dbReference>
<name>A0A6G8R2F6_9CAUD</name>
<dbReference type="GeneID" id="55816745"/>
<proteinExistence type="predicted"/>
<keyword evidence="3" id="KW-1185">Reference proteome</keyword>
<keyword evidence="1" id="KW-0472">Membrane</keyword>
<dbReference type="RefSeq" id="YP_009887290.1">
    <property type="nucleotide sequence ID" value="NC_049498.1"/>
</dbReference>
<evidence type="ECO:0000313" key="3">
    <source>
        <dbReference type="Proteomes" id="UP000500909"/>
    </source>
</evidence>
<dbReference type="KEGG" id="vg:55816745"/>
<sequence length="90" mass="10154">MEAWLVNTGAPWAILGMLTLASMTGRFIVPMFYYREMKADRDRQRDINASLNRAVSVFADALPNLLEVGKTTEKVMTDIREQSKKAESDA</sequence>
<protein>
    <submittedName>
        <fullName evidence="2">Uncharacterized protein</fullName>
    </submittedName>
</protein>
<keyword evidence="1" id="KW-0812">Transmembrane</keyword>
<evidence type="ECO:0000313" key="2">
    <source>
        <dbReference type="EMBL" id="QIN94353.1"/>
    </source>
</evidence>
<accession>A0A6G8R2F6</accession>
<evidence type="ECO:0000256" key="1">
    <source>
        <dbReference type="SAM" id="Phobius"/>
    </source>
</evidence>
<dbReference type="EMBL" id="MT024868">
    <property type="protein sequence ID" value="QIN94353.1"/>
    <property type="molecule type" value="Genomic_DNA"/>
</dbReference>
<gene>
    <name evidence="2" type="primary">24</name>
    <name evidence="2" type="ORF">SEA_ABBA_24</name>
</gene>